<dbReference type="GO" id="GO:0008270">
    <property type="term" value="F:zinc ion binding"/>
    <property type="evidence" value="ECO:0007669"/>
    <property type="project" value="InterPro"/>
</dbReference>
<dbReference type="SMART" id="SM00507">
    <property type="entry name" value="HNHc"/>
    <property type="match status" value="1"/>
</dbReference>
<dbReference type="InterPro" id="IPR002711">
    <property type="entry name" value="HNH"/>
</dbReference>
<evidence type="ECO:0000313" key="4">
    <source>
        <dbReference type="Proteomes" id="UP000664658"/>
    </source>
</evidence>
<keyword evidence="3" id="KW-0378">Hydrolase</keyword>
<evidence type="ECO:0000259" key="2">
    <source>
        <dbReference type="SMART" id="SM00507"/>
    </source>
</evidence>
<feature type="domain" description="HNH nuclease" evidence="2">
    <location>
        <begin position="165"/>
        <end position="222"/>
    </location>
</feature>
<keyword evidence="3" id="KW-0540">Nuclease</keyword>
<dbReference type="GO" id="GO:0004519">
    <property type="term" value="F:endonuclease activity"/>
    <property type="evidence" value="ECO:0007669"/>
    <property type="project" value="UniProtKB-KW"/>
</dbReference>
<dbReference type="Proteomes" id="UP000664658">
    <property type="component" value="Unassembled WGS sequence"/>
</dbReference>
<dbReference type="GO" id="GO:0003676">
    <property type="term" value="F:nucleic acid binding"/>
    <property type="evidence" value="ECO:0007669"/>
    <property type="project" value="InterPro"/>
</dbReference>
<evidence type="ECO:0000256" key="1">
    <source>
        <dbReference type="SAM" id="MobiDB-lite"/>
    </source>
</evidence>
<sequence length="247" mass="28000">MRRSHHTNTLVIISNHVKSIYDDRWEADTLHYTGMGTNGDQSLSFAQNKTLAESQTNGVRVHLFEVFIDKEYTYVGEVELCGTPYQEPQRDENGNSRLAYVFPLKVLTGTRAVSLSDQQALDSQREKKASKLSNESLKERAEKSRKQPSTFQQSSTQYERSIWVAEYAKRLANGICQLCLNPAPFENAKGDPYLETHHIVWLAKGGEDTIANTVALCPNCHKKMHIVDDKKDVETLLLRAKQWVDAA</sequence>
<dbReference type="CDD" id="cd00085">
    <property type="entry name" value="HNHc"/>
    <property type="match status" value="1"/>
</dbReference>
<keyword evidence="3" id="KW-0255">Endonuclease</keyword>
<evidence type="ECO:0000313" key="3">
    <source>
        <dbReference type="EMBL" id="MBO1106703.1"/>
    </source>
</evidence>
<proteinExistence type="predicted"/>
<dbReference type="Gene3D" id="1.10.30.50">
    <property type="match status" value="1"/>
</dbReference>
<gene>
    <name evidence="3" type="ORF">J2R62_00450</name>
</gene>
<feature type="compositionally biased region" description="Basic and acidic residues" evidence="1">
    <location>
        <begin position="136"/>
        <end position="145"/>
    </location>
</feature>
<dbReference type="InterPro" id="IPR058712">
    <property type="entry name" value="SRA_ScoMcrA"/>
</dbReference>
<accession>A0A8I1W3L7</accession>
<feature type="region of interest" description="Disordered" evidence="1">
    <location>
        <begin position="118"/>
        <end position="153"/>
    </location>
</feature>
<reference evidence="3" key="1">
    <citation type="submission" date="2021-03" db="EMBL/GenBank/DDBJ databases">
        <title>Plesiomonas shigelloides zfcc0051, isolated from zebrafish feces.</title>
        <authorList>
            <person name="Vanderhoek Z."/>
            <person name="Gaulke C."/>
        </authorList>
    </citation>
    <scope>NUCLEOTIDE SEQUENCE</scope>
    <source>
        <strain evidence="3">Zfcc0051</strain>
    </source>
</reference>
<protein>
    <submittedName>
        <fullName evidence="3">HNH endonuclease</fullName>
    </submittedName>
</protein>
<comment type="caution">
    <text evidence="3">The sequence shown here is derived from an EMBL/GenBank/DDBJ whole genome shotgun (WGS) entry which is preliminary data.</text>
</comment>
<dbReference type="EMBL" id="JAFNAA010000001">
    <property type="protein sequence ID" value="MBO1106703.1"/>
    <property type="molecule type" value="Genomic_DNA"/>
</dbReference>
<dbReference type="Pfam" id="PF26348">
    <property type="entry name" value="SRA_ScoMcrA"/>
    <property type="match status" value="1"/>
</dbReference>
<organism evidence="3 4">
    <name type="scientific">Plesiomonas shigelloides</name>
    <name type="common">Aeromonas shigelloides</name>
    <dbReference type="NCBI Taxonomy" id="703"/>
    <lineage>
        <taxon>Bacteria</taxon>
        <taxon>Pseudomonadati</taxon>
        <taxon>Pseudomonadota</taxon>
        <taxon>Gammaproteobacteria</taxon>
        <taxon>Enterobacterales</taxon>
        <taxon>Enterobacteriaceae</taxon>
        <taxon>Plesiomonas</taxon>
    </lineage>
</organism>
<dbReference type="Pfam" id="PF01844">
    <property type="entry name" value="HNH"/>
    <property type="match status" value="1"/>
</dbReference>
<dbReference type="AlphaFoldDB" id="A0A8I1W3L7"/>
<name>A0A8I1W3L7_PLESH</name>
<dbReference type="InterPro" id="IPR003615">
    <property type="entry name" value="HNH_nuc"/>
</dbReference>